<dbReference type="EMBL" id="CP009807">
    <property type="protein sequence ID" value="ATZ48065.1"/>
    <property type="molecule type" value="Genomic_DNA"/>
</dbReference>
<dbReference type="InterPro" id="IPR029063">
    <property type="entry name" value="SAM-dependent_MTases_sf"/>
</dbReference>
<dbReference type="AlphaFoldDB" id="A0A384JBR9"/>
<sequence>MEVGEECVSRYIELREGDLLETSKRDVPVIDLASLDIWTPVALPALKILEPRMRKGAVVIVDNIVDSAEGYADLLAHLKEPANGYTLPYDRGLQMSIEF</sequence>
<keyword evidence="2" id="KW-1185">Reference proteome</keyword>
<reference evidence="1 2" key="3">
    <citation type="journal article" date="2017" name="Mol. Plant Pathol.">
        <title>A gapless genome sequence of the fungus Botrytis cinerea.</title>
        <authorList>
            <person name="Van Kan J.A."/>
            <person name="Stassen J.H."/>
            <person name="Mosbach A."/>
            <person name="Van Der Lee T.A."/>
            <person name="Faino L."/>
            <person name="Farmer A.D."/>
            <person name="Papasotiriou D.G."/>
            <person name="Zhou S."/>
            <person name="Seidl M.F."/>
            <person name="Cottam E."/>
            <person name="Edel D."/>
            <person name="Hahn M."/>
            <person name="Schwartz D.C."/>
            <person name="Dietrich R.A."/>
            <person name="Widdison S."/>
            <person name="Scalliet G."/>
        </authorList>
    </citation>
    <scope>NUCLEOTIDE SEQUENCE [LARGE SCALE GENOMIC DNA]</scope>
    <source>
        <strain evidence="1 2">B05.10</strain>
    </source>
</reference>
<dbReference type="RefSeq" id="XP_024547650.1">
    <property type="nucleotide sequence ID" value="XM_024691877.1"/>
</dbReference>
<proteinExistence type="predicted"/>
<gene>
    <name evidence="1" type="ORF">BCIN_03g03210</name>
</gene>
<evidence type="ECO:0000313" key="1">
    <source>
        <dbReference type="EMBL" id="ATZ48065.1"/>
    </source>
</evidence>
<dbReference type="OrthoDB" id="4863010at2759"/>
<organism evidence="1 2">
    <name type="scientific">Botryotinia fuckeliana (strain B05.10)</name>
    <name type="common">Noble rot fungus</name>
    <name type="synonym">Botrytis cinerea</name>
    <dbReference type="NCBI Taxonomy" id="332648"/>
    <lineage>
        <taxon>Eukaryota</taxon>
        <taxon>Fungi</taxon>
        <taxon>Dikarya</taxon>
        <taxon>Ascomycota</taxon>
        <taxon>Pezizomycotina</taxon>
        <taxon>Leotiomycetes</taxon>
        <taxon>Helotiales</taxon>
        <taxon>Sclerotiniaceae</taxon>
        <taxon>Botrytis</taxon>
    </lineage>
</organism>
<dbReference type="GeneID" id="5441155"/>
<dbReference type="Proteomes" id="UP000001798">
    <property type="component" value="Chromosome 3"/>
</dbReference>
<dbReference type="VEuPathDB" id="FungiDB:Bcin03g03210"/>
<dbReference type="PANTHER" id="PTHR43167">
    <property type="entry name" value="PUTATIVE (AFU_ORTHOLOGUE AFUA_6G01830)-RELATED"/>
    <property type="match status" value="1"/>
</dbReference>
<reference evidence="1 2" key="1">
    <citation type="journal article" date="2011" name="PLoS Genet.">
        <title>Genomic analysis of the necrotrophic fungal pathogens Sclerotinia sclerotiorum and Botrytis cinerea.</title>
        <authorList>
            <person name="Amselem J."/>
            <person name="Cuomo C.A."/>
            <person name="van Kan J.A."/>
            <person name="Viaud M."/>
            <person name="Benito E.P."/>
            <person name="Couloux A."/>
            <person name="Coutinho P.M."/>
            <person name="de Vries R.P."/>
            <person name="Dyer P.S."/>
            <person name="Fillinger S."/>
            <person name="Fournier E."/>
            <person name="Gout L."/>
            <person name="Hahn M."/>
            <person name="Kohn L."/>
            <person name="Lapalu N."/>
            <person name="Plummer K.M."/>
            <person name="Pradier J.M."/>
            <person name="Quevillon E."/>
            <person name="Sharon A."/>
            <person name="Simon A."/>
            <person name="ten Have A."/>
            <person name="Tudzynski B."/>
            <person name="Tudzynski P."/>
            <person name="Wincker P."/>
            <person name="Andrew M."/>
            <person name="Anthouard V."/>
            <person name="Beever R.E."/>
            <person name="Beffa R."/>
            <person name="Benoit I."/>
            <person name="Bouzid O."/>
            <person name="Brault B."/>
            <person name="Chen Z."/>
            <person name="Choquer M."/>
            <person name="Collemare J."/>
            <person name="Cotton P."/>
            <person name="Danchin E.G."/>
            <person name="Da Silva C."/>
            <person name="Gautier A."/>
            <person name="Giraud C."/>
            <person name="Giraud T."/>
            <person name="Gonzalez C."/>
            <person name="Grossetete S."/>
            <person name="Guldener U."/>
            <person name="Henrissat B."/>
            <person name="Howlett B.J."/>
            <person name="Kodira C."/>
            <person name="Kretschmer M."/>
            <person name="Lappartient A."/>
            <person name="Leroch M."/>
            <person name="Levis C."/>
            <person name="Mauceli E."/>
            <person name="Neuveglise C."/>
            <person name="Oeser B."/>
            <person name="Pearson M."/>
            <person name="Poulain J."/>
            <person name="Poussereau N."/>
            <person name="Quesneville H."/>
            <person name="Rascle C."/>
            <person name="Schumacher J."/>
            <person name="Segurens B."/>
            <person name="Sexton A."/>
            <person name="Silva E."/>
            <person name="Sirven C."/>
            <person name="Soanes D.M."/>
            <person name="Talbot N.J."/>
            <person name="Templeton M."/>
            <person name="Yandava C."/>
            <person name="Yarden O."/>
            <person name="Zeng Q."/>
            <person name="Rollins J.A."/>
            <person name="Lebrun M.H."/>
            <person name="Dickman M."/>
        </authorList>
    </citation>
    <scope>NUCLEOTIDE SEQUENCE [LARGE SCALE GENOMIC DNA]</scope>
    <source>
        <strain evidence="1 2">B05.10</strain>
    </source>
</reference>
<accession>A0A384JBR9</accession>
<name>A0A384JBR9_BOTFB</name>
<dbReference type="KEGG" id="bfu:BCIN_03g03210"/>
<reference evidence="1 2" key="2">
    <citation type="journal article" date="2012" name="Eukaryot. Cell">
        <title>Genome update of Botrytis cinerea strains B05.10 and T4.</title>
        <authorList>
            <person name="Staats M."/>
            <person name="van Kan J.A."/>
        </authorList>
    </citation>
    <scope>NUCLEOTIDE SEQUENCE [LARGE SCALE GENOMIC DNA]</scope>
    <source>
        <strain evidence="1 2">B05.10</strain>
    </source>
</reference>
<protein>
    <recommendedName>
        <fullName evidence="3">O-methyltransferase</fullName>
    </recommendedName>
</protein>
<dbReference type="PANTHER" id="PTHR43167:SF1">
    <property type="entry name" value="PUTATIVE (AFU_ORTHOLOGUE AFUA_6G01830)-RELATED"/>
    <property type="match status" value="1"/>
</dbReference>
<evidence type="ECO:0000313" key="2">
    <source>
        <dbReference type="Proteomes" id="UP000001798"/>
    </source>
</evidence>
<evidence type="ECO:0008006" key="3">
    <source>
        <dbReference type="Google" id="ProtNLM"/>
    </source>
</evidence>
<dbReference type="Gene3D" id="3.40.50.150">
    <property type="entry name" value="Vaccinia Virus protein VP39"/>
    <property type="match status" value="1"/>
</dbReference>